<feature type="transmembrane region" description="Helical" evidence="7">
    <location>
        <begin position="241"/>
        <end position="265"/>
    </location>
</feature>
<reference evidence="9 10" key="1">
    <citation type="submission" date="2017-06" db="EMBL/GenBank/DDBJ databases">
        <title>Comparative genomic analysis of Ambrosia Fusariam Clade fungi.</title>
        <authorList>
            <person name="Stajich J.E."/>
            <person name="Carrillo J."/>
            <person name="Kijimoto T."/>
            <person name="Eskalen A."/>
            <person name="O'Donnell K."/>
            <person name="Kasson M."/>
        </authorList>
    </citation>
    <scope>NUCLEOTIDE SEQUENCE [LARGE SCALE GENOMIC DNA]</scope>
    <source>
        <strain evidence="9 10">UCR1854</strain>
    </source>
</reference>
<evidence type="ECO:0000256" key="6">
    <source>
        <dbReference type="ARBA" id="ARBA00023136"/>
    </source>
</evidence>
<dbReference type="InterPro" id="IPR005829">
    <property type="entry name" value="Sugar_transporter_CS"/>
</dbReference>
<feature type="transmembrane region" description="Helical" evidence="7">
    <location>
        <begin position="277"/>
        <end position="299"/>
    </location>
</feature>
<feature type="transmembrane region" description="Helical" evidence="7">
    <location>
        <begin position="336"/>
        <end position="359"/>
    </location>
</feature>
<dbReference type="Pfam" id="PF00083">
    <property type="entry name" value="Sugar_tr"/>
    <property type="match status" value="1"/>
</dbReference>
<evidence type="ECO:0000256" key="2">
    <source>
        <dbReference type="ARBA" id="ARBA00010992"/>
    </source>
</evidence>
<dbReference type="SUPFAM" id="SSF103473">
    <property type="entry name" value="MFS general substrate transporter"/>
    <property type="match status" value="1"/>
</dbReference>
<name>A0A430L648_9HYPO</name>
<keyword evidence="4 7" id="KW-0812">Transmembrane</keyword>
<organism evidence="9 10">
    <name type="scientific">Fusarium euwallaceae</name>
    <dbReference type="NCBI Taxonomy" id="1147111"/>
    <lineage>
        <taxon>Eukaryota</taxon>
        <taxon>Fungi</taxon>
        <taxon>Dikarya</taxon>
        <taxon>Ascomycota</taxon>
        <taxon>Pezizomycotina</taxon>
        <taxon>Sordariomycetes</taxon>
        <taxon>Hypocreomycetidae</taxon>
        <taxon>Hypocreales</taxon>
        <taxon>Nectriaceae</taxon>
        <taxon>Fusarium</taxon>
        <taxon>Fusarium solani species complex</taxon>
    </lineage>
</organism>
<keyword evidence="10" id="KW-1185">Reference proteome</keyword>
<feature type="transmembrane region" description="Helical" evidence="7">
    <location>
        <begin position="308"/>
        <end position="330"/>
    </location>
</feature>
<feature type="transmembrane region" description="Helical" evidence="7">
    <location>
        <begin position="62"/>
        <end position="81"/>
    </location>
</feature>
<protein>
    <recommendedName>
        <fullName evidence="8">Major facilitator superfamily (MFS) profile domain-containing protein</fullName>
    </recommendedName>
</protein>
<dbReference type="InterPro" id="IPR050360">
    <property type="entry name" value="MFS_Sugar_Transporters"/>
</dbReference>
<evidence type="ECO:0000256" key="7">
    <source>
        <dbReference type="SAM" id="Phobius"/>
    </source>
</evidence>
<dbReference type="PANTHER" id="PTHR48022:SF2">
    <property type="entry name" value="PLASTIDIC GLUCOSE TRANSPORTER 4"/>
    <property type="match status" value="1"/>
</dbReference>
<proteinExistence type="inferred from homology"/>
<evidence type="ECO:0000256" key="5">
    <source>
        <dbReference type="ARBA" id="ARBA00022989"/>
    </source>
</evidence>
<evidence type="ECO:0000256" key="1">
    <source>
        <dbReference type="ARBA" id="ARBA00004141"/>
    </source>
</evidence>
<keyword evidence="3" id="KW-0813">Transport</keyword>
<dbReference type="PROSITE" id="PS00216">
    <property type="entry name" value="SUGAR_TRANSPORT_1"/>
    <property type="match status" value="2"/>
</dbReference>
<sequence>MNCCVASYDPNLVGNLNVVPKYSEFFKLDASLLGLNLALVNAGQVVTGPFTGAILDRWGRRVGMMVGSSFLLLATILQATATTEAQLAVGRFFVGICLGIVLTGAPTWVMELAPPKHRGLYVGFLISALLFMGVLVGLTVLWTYNLNSNWAWRTGFVVEGAFALVAIILLAFMDESPRWLVYKGHHQEALDVIARLHGNGNRDDPMVQLQMSEITETLKYESENEGTWKTLISPRPNLHRFSIAILTQIFYQLTGSNTLLSYFPLILSSAGIHDTRMLIIINMCIFGGTFFLTPIGGLLSEQIGRRKLFLVGTTGMAACLAALAILGHFGEGGGRVFGICAIVAVVIFQFSSSLSWMLLSFSYPLEVLKFSQRAKGMAIAQSIGYLFSFLNLYTIPIAIEKIGWRYYAVNAGWDAAIIVVVFLFFKETKGRTLEEIDGVFENRYGMTLEITPGEEERGTVEDSLQKKPKTEN</sequence>
<dbReference type="AlphaFoldDB" id="A0A430L648"/>
<gene>
    <name evidence="9" type="ORF">BHE90_014380</name>
</gene>
<feature type="transmembrane region" description="Helical" evidence="7">
    <location>
        <begin position="87"/>
        <end position="109"/>
    </location>
</feature>
<comment type="similarity">
    <text evidence="2">Belongs to the major facilitator superfamily. Sugar transporter (TC 2.A.1.1) family.</text>
</comment>
<dbReference type="Gene3D" id="1.20.1250.20">
    <property type="entry name" value="MFS general substrate transporter like domains"/>
    <property type="match status" value="1"/>
</dbReference>
<feature type="transmembrane region" description="Helical" evidence="7">
    <location>
        <begin position="121"/>
        <end position="144"/>
    </location>
</feature>
<feature type="domain" description="Major facilitator superfamily (MFS) profile" evidence="8">
    <location>
        <begin position="1"/>
        <end position="429"/>
    </location>
</feature>
<dbReference type="FunFam" id="1.20.1250.20:FF:000134">
    <property type="entry name" value="MFS sugar transporter protein"/>
    <property type="match status" value="1"/>
</dbReference>
<dbReference type="PROSITE" id="PS50850">
    <property type="entry name" value="MFS"/>
    <property type="match status" value="1"/>
</dbReference>
<keyword evidence="6 7" id="KW-0472">Membrane</keyword>
<feature type="transmembrane region" description="Helical" evidence="7">
    <location>
        <begin position="32"/>
        <end position="55"/>
    </location>
</feature>
<comment type="caution">
    <text evidence="9">The sequence shown here is derived from an EMBL/GenBank/DDBJ whole genome shotgun (WGS) entry which is preliminary data.</text>
</comment>
<feature type="transmembrane region" description="Helical" evidence="7">
    <location>
        <begin position="405"/>
        <end position="425"/>
    </location>
</feature>
<accession>A0A430L648</accession>
<dbReference type="PANTHER" id="PTHR48022">
    <property type="entry name" value="PLASTIDIC GLUCOSE TRANSPORTER 4"/>
    <property type="match status" value="1"/>
</dbReference>
<dbReference type="InterPro" id="IPR020846">
    <property type="entry name" value="MFS_dom"/>
</dbReference>
<dbReference type="Proteomes" id="UP000287124">
    <property type="component" value="Unassembled WGS sequence"/>
</dbReference>
<dbReference type="EMBL" id="MIKF01000389">
    <property type="protein sequence ID" value="RTE71217.1"/>
    <property type="molecule type" value="Genomic_DNA"/>
</dbReference>
<feature type="transmembrane region" description="Helical" evidence="7">
    <location>
        <begin position="150"/>
        <end position="173"/>
    </location>
</feature>
<evidence type="ECO:0000313" key="9">
    <source>
        <dbReference type="EMBL" id="RTE71217.1"/>
    </source>
</evidence>
<dbReference type="InterPro" id="IPR036259">
    <property type="entry name" value="MFS_trans_sf"/>
</dbReference>
<evidence type="ECO:0000256" key="3">
    <source>
        <dbReference type="ARBA" id="ARBA00022448"/>
    </source>
</evidence>
<evidence type="ECO:0000313" key="10">
    <source>
        <dbReference type="Proteomes" id="UP000287124"/>
    </source>
</evidence>
<keyword evidence="5 7" id="KW-1133">Transmembrane helix</keyword>
<comment type="subcellular location">
    <subcellularLocation>
        <location evidence="1">Membrane</location>
        <topology evidence="1">Multi-pass membrane protein</topology>
    </subcellularLocation>
</comment>
<evidence type="ECO:0000259" key="8">
    <source>
        <dbReference type="PROSITE" id="PS50850"/>
    </source>
</evidence>
<dbReference type="InterPro" id="IPR005828">
    <property type="entry name" value="MFS_sugar_transport-like"/>
</dbReference>
<dbReference type="GO" id="GO:0016020">
    <property type="term" value="C:membrane"/>
    <property type="evidence" value="ECO:0007669"/>
    <property type="project" value="UniProtKB-SubCell"/>
</dbReference>
<feature type="transmembrane region" description="Helical" evidence="7">
    <location>
        <begin position="379"/>
        <end position="399"/>
    </location>
</feature>
<dbReference type="GO" id="GO:0005351">
    <property type="term" value="F:carbohydrate:proton symporter activity"/>
    <property type="evidence" value="ECO:0007669"/>
    <property type="project" value="TreeGrafter"/>
</dbReference>
<evidence type="ECO:0000256" key="4">
    <source>
        <dbReference type="ARBA" id="ARBA00022692"/>
    </source>
</evidence>